<protein>
    <submittedName>
        <fullName evidence="1">Uncharacterized protein</fullName>
    </submittedName>
</protein>
<sequence length="125" mass="13852">MTFTGVDEIIHDIERLGGDIPKAVEKAVTKSGELATQEYLKVIDQHRYSGLTEDSIETNLNVKNDGEKITLQTGFDISKGGVASIWLDRGTPVQKPVKFIQKIKRNKAVKGAVEDTLEKEVDKLL</sequence>
<proteinExistence type="predicted"/>
<evidence type="ECO:0000313" key="1">
    <source>
        <dbReference type="EMBL" id="DAG05388.1"/>
    </source>
</evidence>
<organism evidence="1">
    <name type="scientific">Myoviridae sp. ctai52</name>
    <dbReference type="NCBI Taxonomy" id="2825134"/>
    <lineage>
        <taxon>Viruses</taxon>
        <taxon>Duplodnaviria</taxon>
        <taxon>Heunggongvirae</taxon>
        <taxon>Uroviricota</taxon>
        <taxon>Caudoviricetes</taxon>
    </lineage>
</organism>
<accession>A0A8S5VF88</accession>
<name>A0A8S5VF88_9CAUD</name>
<dbReference type="EMBL" id="BK016258">
    <property type="protein sequence ID" value="DAG05388.1"/>
    <property type="molecule type" value="Genomic_DNA"/>
</dbReference>
<reference evidence="1" key="1">
    <citation type="journal article" date="2021" name="Proc. Natl. Acad. Sci. U.S.A.">
        <title>A Catalog of Tens of Thousands of Viruses from Human Metagenomes Reveals Hidden Associations with Chronic Diseases.</title>
        <authorList>
            <person name="Tisza M.J."/>
            <person name="Buck C.B."/>
        </authorList>
    </citation>
    <scope>NUCLEOTIDE SEQUENCE</scope>
    <source>
        <strain evidence="1">Ctai52</strain>
    </source>
</reference>